<evidence type="ECO:0000313" key="2">
    <source>
        <dbReference type="EMBL" id="PKA52804.1"/>
    </source>
</evidence>
<dbReference type="PANTHER" id="PTHR43358">
    <property type="entry name" value="ALPHA/BETA-HYDROLASE"/>
    <property type="match status" value="1"/>
</dbReference>
<protein>
    <recommendedName>
        <fullName evidence="4">Serine aminopeptidase S33 domain-containing protein</fullName>
    </recommendedName>
</protein>
<sequence>MVGVLGGGSGSSNAPGAAPTMVGNDWCKGSKQPTWAEGVLAIIIWAMIPSGGEAIPRSTKARLLSKQVRCVGWLSLLDSMTAAVSGGFEGHASATVGYDSSEGFYLVGKVRQEAEFFAGTLARSTGPIVVAQEPFLLISSAFSVMHTGFMRARIQRSAAVVWSYRCQNVEVAISGFRHIIIQTSIYGNQNSFLPAGNTNAKIWRQLTNQWGHILKCSHYIPDAFPENTTLPCVIYCHGNSGCRADANEAVAILLPSNITVFTLDFSGSGLSGGDYVSLGWHEKDDLKIVVSFLRNNQQISCIGLWGRSMGAVTRRKKRLGESSSNPLPEKKWAVALSLLEGEPLAKQGLANLSPVASEQTTPPLQSEHGKVISSRLFDLKKWEDDILKTSSEVAGMMKSMKDNQDKEMGCFHKRVAELEDALLKVTKHSLASHKEGLGELYKFEERITFLARSNAEWAGKLEATRAEFNHTISKIHQAHNAYVKDLQRRIKELDQEEALAKECDHSKAQAMEAKETET</sequence>
<dbReference type="InterPro" id="IPR052920">
    <property type="entry name" value="DNA-binding_regulatory"/>
</dbReference>
<dbReference type="SUPFAM" id="SSF53474">
    <property type="entry name" value="alpha/beta-Hydrolases"/>
    <property type="match status" value="1"/>
</dbReference>
<name>A0A2I0AB83_9ASPA</name>
<dbReference type="Proteomes" id="UP000236161">
    <property type="component" value="Unassembled WGS sequence"/>
</dbReference>
<organism evidence="2 3">
    <name type="scientific">Apostasia shenzhenica</name>
    <dbReference type="NCBI Taxonomy" id="1088818"/>
    <lineage>
        <taxon>Eukaryota</taxon>
        <taxon>Viridiplantae</taxon>
        <taxon>Streptophyta</taxon>
        <taxon>Embryophyta</taxon>
        <taxon>Tracheophyta</taxon>
        <taxon>Spermatophyta</taxon>
        <taxon>Magnoliopsida</taxon>
        <taxon>Liliopsida</taxon>
        <taxon>Asparagales</taxon>
        <taxon>Orchidaceae</taxon>
        <taxon>Apostasioideae</taxon>
        <taxon>Apostasia</taxon>
    </lineage>
</organism>
<dbReference type="PANTHER" id="PTHR43358:SF1">
    <property type="entry name" value="ALPHA_BETA-HYDROLASES SUPERFAMILY PROTEIN"/>
    <property type="match status" value="1"/>
</dbReference>
<dbReference type="InterPro" id="IPR029058">
    <property type="entry name" value="AB_hydrolase_fold"/>
</dbReference>
<dbReference type="OrthoDB" id="10249433at2759"/>
<evidence type="ECO:0000256" key="1">
    <source>
        <dbReference type="SAM" id="Coils"/>
    </source>
</evidence>
<evidence type="ECO:0000313" key="3">
    <source>
        <dbReference type="Proteomes" id="UP000236161"/>
    </source>
</evidence>
<dbReference type="AlphaFoldDB" id="A0A2I0AB83"/>
<accession>A0A2I0AB83</accession>
<proteinExistence type="predicted"/>
<dbReference type="EMBL" id="KZ452001">
    <property type="protein sequence ID" value="PKA52804.1"/>
    <property type="molecule type" value="Genomic_DNA"/>
</dbReference>
<reference evidence="2 3" key="1">
    <citation type="journal article" date="2017" name="Nature">
        <title>The Apostasia genome and the evolution of orchids.</title>
        <authorList>
            <person name="Zhang G.Q."/>
            <person name="Liu K.W."/>
            <person name="Li Z."/>
            <person name="Lohaus R."/>
            <person name="Hsiao Y.Y."/>
            <person name="Niu S.C."/>
            <person name="Wang J.Y."/>
            <person name="Lin Y.C."/>
            <person name="Xu Q."/>
            <person name="Chen L.J."/>
            <person name="Yoshida K."/>
            <person name="Fujiwara S."/>
            <person name="Wang Z.W."/>
            <person name="Zhang Y.Q."/>
            <person name="Mitsuda N."/>
            <person name="Wang M."/>
            <person name="Liu G.H."/>
            <person name="Pecoraro L."/>
            <person name="Huang H.X."/>
            <person name="Xiao X.J."/>
            <person name="Lin M."/>
            <person name="Wu X.Y."/>
            <person name="Wu W.L."/>
            <person name="Chen Y.Y."/>
            <person name="Chang S.B."/>
            <person name="Sakamoto S."/>
            <person name="Ohme-Takagi M."/>
            <person name="Yagi M."/>
            <person name="Zeng S.J."/>
            <person name="Shen C.Y."/>
            <person name="Yeh C.M."/>
            <person name="Luo Y.B."/>
            <person name="Tsai W.C."/>
            <person name="Van de Peer Y."/>
            <person name="Liu Z.J."/>
        </authorList>
    </citation>
    <scope>NUCLEOTIDE SEQUENCE [LARGE SCALE GENOMIC DNA]</scope>
    <source>
        <strain evidence="3">cv. Shenzhen</strain>
        <tissue evidence="2">Stem</tissue>
    </source>
</reference>
<dbReference type="STRING" id="1088818.A0A2I0AB83"/>
<dbReference type="Gene3D" id="3.40.50.1820">
    <property type="entry name" value="alpha/beta hydrolase"/>
    <property type="match status" value="1"/>
</dbReference>
<feature type="coiled-coil region" evidence="1">
    <location>
        <begin position="476"/>
        <end position="503"/>
    </location>
</feature>
<keyword evidence="1" id="KW-0175">Coiled coil</keyword>
<gene>
    <name evidence="2" type="ORF">AXF42_Ash001785</name>
</gene>
<evidence type="ECO:0008006" key="4">
    <source>
        <dbReference type="Google" id="ProtNLM"/>
    </source>
</evidence>
<keyword evidence="3" id="KW-1185">Reference proteome</keyword>